<dbReference type="InterPro" id="IPR015946">
    <property type="entry name" value="KH_dom-like_a/b"/>
</dbReference>
<reference evidence="2 3" key="1">
    <citation type="submission" date="2019-11" db="EMBL/GenBank/DDBJ databases">
        <title>Streptomyces typhae sp. nov., a novel endophytic actinomycete isolated from the root of cattail pollen (Typha angustifolia L.).</title>
        <authorList>
            <person name="Peng C."/>
        </authorList>
    </citation>
    <scope>NUCLEOTIDE SEQUENCE [LARGE SCALE GENOMIC DNA]</scope>
    <source>
        <strain evidence="3">p1417</strain>
    </source>
</reference>
<evidence type="ECO:0000313" key="3">
    <source>
        <dbReference type="Proteomes" id="UP000483802"/>
    </source>
</evidence>
<dbReference type="EMBL" id="WPNZ01000002">
    <property type="protein sequence ID" value="MVO84259.1"/>
    <property type="molecule type" value="Genomic_DNA"/>
</dbReference>
<protein>
    <submittedName>
        <fullName evidence="2">Ohr family peroxiredoxin</fullName>
    </submittedName>
</protein>
<dbReference type="PANTHER" id="PTHR33797:SF2">
    <property type="entry name" value="ORGANIC HYDROPEROXIDE RESISTANCE PROTEIN-LIKE"/>
    <property type="match status" value="1"/>
</dbReference>
<dbReference type="InterPro" id="IPR003718">
    <property type="entry name" value="OsmC/Ohr_fam"/>
</dbReference>
<dbReference type="GO" id="GO:0006979">
    <property type="term" value="P:response to oxidative stress"/>
    <property type="evidence" value="ECO:0007669"/>
    <property type="project" value="InterPro"/>
</dbReference>
<dbReference type="SUPFAM" id="SSF82784">
    <property type="entry name" value="OsmC-like"/>
    <property type="match status" value="1"/>
</dbReference>
<dbReference type="AlphaFoldDB" id="A0A6L6WRS1"/>
<dbReference type="Proteomes" id="UP000483802">
    <property type="component" value="Unassembled WGS sequence"/>
</dbReference>
<dbReference type="InterPro" id="IPR036102">
    <property type="entry name" value="OsmC/Ohrsf"/>
</dbReference>
<dbReference type="Gene3D" id="3.30.300.20">
    <property type="match status" value="1"/>
</dbReference>
<proteinExistence type="inferred from homology"/>
<comment type="similarity">
    <text evidence="1">Belongs to the OsmC/Ohr family.</text>
</comment>
<dbReference type="InterPro" id="IPR019953">
    <property type="entry name" value="OHR"/>
</dbReference>
<comment type="caution">
    <text evidence="2">The sequence shown here is derived from an EMBL/GenBank/DDBJ whole genome shotgun (WGS) entry which is preliminary data.</text>
</comment>
<name>A0A6L6WRS1_9ACTN</name>
<keyword evidence="3" id="KW-1185">Reference proteome</keyword>
<evidence type="ECO:0000256" key="1">
    <source>
        <dbReference type="ARBA" id="ARBA00007378"/>
    </source>
</evidence>
<dbReference type="PANTHER" id="PTHR33797">
    <property type="entry name" value="ORGANIC HYDROPEROXIDE RESISTANCE PROTEIN-LIKE"/>
    <property type="match status" value="1"/>
</dbReference>
<organism evidence="2 3">
    <name type="scientific">Streptomyces typhae</name>
    <dbReference type="NCBI Taxonomy" id="2681492"/>
    <lineage>
        <taxon>Bacteria</taxon>
        <taxon>Bacillati</taxon>
        <taxon>Actinomycetota</taxon>
        <taxon>Actinomycetes</taxon>
        <taxon>Kitasatosporales</taxon>
        <taxon>Streptomycetaceae</taxon>
        <taxon>Streptomyces</taxon>
    </lineage>
</organism>
<sequence length="142" mass="14456">MTIQKIDVKYTAVATAENGRDGRVASDDGKLDVVVNPPKEMGGSGAGTNPEQLFAAGYSACFQGALGVVARREKADISGSTVTAKVGIGSTEAGGFGLEVEITASIPNVDTATAQSLVGKAHEVCPYSNATRGNIKVDLKVA</sequence>
<dbReference type="NCBIfam" id="TIGR03561">
    <property type="entry name" value="organ_hyd_perox"/>
    <property type="match status" value="1"/>
</dbReference>
<dbReference type="Pfam" id="PF02566">
    <property type="entry name" value="OsmC"/>
    <property type="match status" value="1"/>
</dbReference>
<dbReference type="RefSeq" id="WP_157164492.1">
    <property type="nucleotide sequence ID" value="NZ_WPNZ01000002.1"/>
</dbReference>
<dbReference type="Gene3D" id="2.20.25.10">
    <property type="match status" value="1"/>
</dbReference>
<gene>
    <name evidence="2" type="ORF">GPA10_05595</name>
</gene>
<evidence type="ECO:0000313" key="2">
    <source>
        <dbReference type="EMBL" id="MVO84259.1"/>
    </source>
</evidence>
<accession>A0A6L6WRS1</accession>